<dbReference type="NCBIfam" id="NF033748">
    <property type="entry name" value="class_F_sortase"/>
    <property type="match status" value="1"/>
</dbReference>
<comment type="caution">
    <text evidence="2">The sequence shown here is derived from an EMBL/GenBank/DDBJ whole genome shotgun (WGS) entry which is preliminary data.</text>
</comment>
<dbReference type="Pfam" id="PF04203">
    <property type="entry name" value="Sortase"/>
    <property type="match status" value="1"/>
</dbReference>
<evidence type="ECO:0000313" key="2">
    <source>
        <dbReference type="EMBL" id="GIF72827.1"/>
    </source>
</evidence>
<organism evidence="2 3">
    <name type="scientific">Asanoa siamensis</name>
    <dbReference type="NCBI Taxonomy" id="926357"/>
    <lineage>
        <taxon>Bacteria</taxon>
        <taxon>Bacillati</taxon>
        <taxon>Actinomycetota</taxon>
        <taxon>Actinomycetes</taxon>
        <taxon>Micromonosporales</taxon>
        <taxon>Micromonosporaceae</taxon>
        <taxon>Asanoa</taxon>
    </lineage>
</organism>
<keyword evidence="1" id="KW-0378">Hydrolase</keyword>
<dbReference type="Gene3D" id="2.40.260.10">
    <property type="entry name" value="Sortase"/>
    <property type="match status" value="1"/>
</dbReference>
<dbReference type="SUPFAM" id="SSF63817">
    <property type="entry name" value="Sortase"/>
    <property type="match status" value="1"/>
</dbReference>
<evidence type="ECO:0000256" key="1">
    <source>
        <dbReference type="ARBA" id="ARBA00022801"/>
    </source>
</evidence>
<dbReference type="CDD" id="cd05829">
    <property type="entry name" value="Sortase_F"/>
    <property type="match status" value="1"/>
</dbReference>
<name>A0ABQ4CNG5_9ACTN</name>
<dbReference type="Proteomes" id="UP000604117">
    <property type="component" value="Unassembled WGS sequence"/>
</dbReference>
<keyword evidence="3" id="KW-1185">Reference proteome</keyword>
<dbReference type="RefSeq" id="WP_203712474.1">
    <property type="nucleotide sequence ID" value="NZ_BONE01000014.1"/>
</dbReference>
<gene>
    <name evidence="2" type="ORF">Asi02nite_23450</name>
</gene>
<accession>A0ABQ4CNG5</accession>
<proteinExistence type="predicted"/>
<dbReference type="EMBL" id="BONE01000014">
    <property type="protein sequence ID" value="GIF72827.1"/>
    <property type="molecule type" value="Genomic_DNA"/>
</dbReference>
<dbReference type="InterPro" id="IPR042001">
    <property type="entry name" value="Sortase_F"/>
</dbReference>
<dbReference type="InterPro" id="IPR005754">
    <property type="entry name" value="Sortase"/>
</dbReference>
<sequence length="201" mass="20814">MGRADLLWRAVAVLAALLVGGSTLTASAPRAEPVPAAPPGPLAVDSFRSARSYAAVAAPVRLRIPAAGIDTALGSLGRNPDGTVEVPTDPAEAGWFAEGPRPGQPGPAVILGHVDSRTGPAVFYALPTLRPGTLVTIDLSDGTGVAFRVAGQQRVAKTSFPTDEVYAPTLRPSLRLITCGGTFDHTSRHYRDNVIVYADPA</sequence>
<evidence type="ECO:0000313" key="3">
    <source>
        <dbReference type="Proteomes" id="UP000604117"/>
    </source>
</evidence>
<protein>
    <submittedName>
        <fullName evidence="2">Class F sortase</fullName>
    </submittedName>
</protein>
<reference evidence="2 3" key="1">
    <citation type="submission" date="2021-01" db="EMBL/GenBank/DDBJ databases">
        <title>Whole genome shotgun sequence of Asanoa siamensis NBRC 107932.</title>
        <authorList>
            <person name="Komaki H."/>
            <person name="Tamura T."/>
        </authorList>
    </citation>
    <scope>NUCLEOTIDE SEQUENCE [LARGE SCALE GENOMIC DNA]</scope>
    <source>
        <strain evidence="2 3">NBRC 107932</strain>
    </source>
</reference>
<dbReference type="InterPro" id="IPR023365">
    <property type="entry name" value="Sortase_dom-sf"/>
</dbReference>